<feature type="transmembrane region" description="Helical" evidence="1">
    <location>
        <begin position="14"/>
        <end position="32"/>
    </location>
</feature>
<keyword evidence="1" id="KW-0812">Transmembrane</keyword>
<accession>A0A1C3NZF3</accession>
<gene>
    <name evidence="2" type="ORF">FDG2_3338</name>
</gene>
<proteinExistence type="predicted"/>
<feature type="transmembrane region" description="Helical" evidence="1">
    <location>
        <begin position="183"/>
        <end position="204"/>
    </location>
</feature>
<keyword evidence="1" id="KW-0472">Membrane</keyword>
<feature type="transmembrane region" description="Helical" evidence="1">
    <location>
        <begin position="86"/>
        <end position="106"/>
    </location>
</feature>
<dbReference type="InterPro" id="IPR036259">
    <property type="entry name" value="MFS_trans_sf"/>
</dbReference>
<name>A0A1C3NZF3_9ACTN</name>
<dbReference type="Proteomes" id="UP000199013">
    <property type="component" value="Unassembled WGS sequence"/>
</dbReference>
<organism evidence="2 3">
    <name type="scientific">Candidatus Protofrankia californiensis</name>
    <dbReference type="NCBI Taxonomy" id="1839754"/>
    <lineage>
        <taxon>Bacteria</taxon>
        <taxon>Bacillati</taxon>
        <taxon>Actinomycetota</taxon>
        <taxon>Actinomycetes</taxon>
        <taxon>Frankiales</taxon>
        <taxon>Frankiaceae</taxon>
        <taxon>Protofrankia</taxon>
    </lineage>
</organism>
<feature type="transmembrane region" description="Helical" evidence="1">
    <location>
        <begin position="216"/>
        <end position="237"/>
    </location>
</feature>
<feature type="transmembrane region" description="Helical" evidence="1">
    <location>
        <begin position="118"/>
        <end position="139"/>
    </location>
</feature>
<dbReference type="AlphaFoldDB" id="A0A1C3NZF3"/>
<dbReference type="EMBL" id="FLUV01001398">
    <property type="protein sequence ID" value="SBW22943.1"/>
    <property type="molecule type" value="Genomic_DNA"/>
</dbReference>
<protein>
    <submittedName>
        <fullName evidence="2">Putative membrane protein</fullName>
    </submittedName>
</protein>
<feature type="transmembrane region" description="Helical" evidence="1">
    <location>
        <begin position="44"/>
        <end position="66"/>
    </location>
</feature>
<evidence type="ECO:0000256" key="1">
    <source>
        <dbReference type="SAM" id="Phobius"/>
    </source>
</evidence>
<evidence type="ECO:0000313" key="3">
    <source>
        <dbReference type="Proteomes" id="UP000199013"/>
    </source>
</evidence>
<dbReference type="SUPFAM" id="SSF103473">
    <property type="entry name" value="MFS general substrate transporter"/>
    <property type="match status" value="1"/>
</dbReference>
<feature type="transmembrane region" description="Helical" evidence="1">
    <location>
        <begin position="151"/>
        <end position="174"/>
    </location>
</feature>
<keyword evidence="1" id="KW-1133">Transmembrane helix</keyword>
<keyword evidence="3" id="KW-1185">Reference proteome</keyword>
<sequence length="249" mass="25526">MVAQWLPAPMVLPYVPHLIVLVPAAALVWGCADSAFELVPRTWLVPPVVWTRAFLLGVAPWAPWVFGAATTSFVTAARLASDGAGGMPIAFSGTVAAGTLLTGVLVQPPARRLGHRDAALLPVTGLVLCAVGLVLTAGVAGDDGSRGQLLLIVPVALLLGAAYGILLIAGLLAVERLVPPAELAGTVAVFYVLIYLGFAAPYVLTLLSGGTRYVPWLMGGAAVALLTVPVVVATAAVEGRRRSSADAVR</sequence>
<reference evidence="3" key="1">
    <citation type="submission" date="2016-02" db="EMBL/GenBank/DDBJ databases">
        <authorList>
            <person name="Wibberg D."/>
        </authorList>
    </citation>
    <scope>NUCLEOTIDE SEQUENCE [LARGE SCALE GENOMIC DNA]</scope>
</reference>
<evidence type="ECO:0000313" key="2">
    <source>
        <dbReference type="EMBL" id="SBW22943.1"/>
    </source>
</evidence>